<dbReference type="EMBL" id="VSSQ01121300">
    <property type="protein sequence ID" value="MPN53791.1"/>
    <property type="molecule type" value="Genomic_DNA"/>
</dbReference>
<comment type="caution">
    <text evidence="1">The sequence shown here is derived from an EMBL/GenBank/DDBJ whole genome shotgun (WGS) entry which is preliminary data.</text>
</comment>
<proteinExistence type="predicted"/>
<evidence type="ECO:0000313" key="1">
    <source>
        <dbReference type="EMBL" id="MPN53791.1"/>
    </source>
</evidence>
<reference evidence="1" key="1">
    <citation type="submission" date="2019-08" db="EMBL/GenBank/DDBJ databases">
        <authorList>
            <person name="Kucharzyk K."/>
            <person name="Murdoch R.W."/>
            <person name="Higgins S."/>
            <person name="Loffler F."/>
        </authorList>
    </citation>
    <scope>NUCLEOTIDE SEQUENCE</scope>
</reference>
<protein>
    <submittedName>
        <fullName evidence="1">Uncharacterized protein</fullName>
    </submittedName>
</protein>
<organism evidence="1">
    <name type="scientific">bioreactor metagenome</name>
    <dbReference type="NCBI Taxonomy" id="1076179"/>
    <lineage>
        <taxon>unclassified sequences</taxon>
        <taxon>metagenomes</taxon>
        <taxon>ecological metagenomes</taxon>
    </lineage>
</organism>
<gene>
    <name evidence="1" type="ORF">SDC9_201457</name>
</gene>
<dbReference type="AlphaFoldDB" id="A0A645IR06"/>
<sequence length="102" mass="11243">MAYLAAKIHFQLYFVAVFQRNIHIIAEGAVQFRLQTVSYRFLGDFAITIRCGIQGNLFFHPVQVYGKGNAGARADIAAGLQHLGAVGFQFGRGSAGRKARHF</sequence>
<name>A0A645IR06_9ZZZZ</name>
<accession>A0A645IR06</accession>